<dbReference type="PROSITE" id="PS00010">
    <property type="entry name" value="ASX_HYDROXYL"/>
    <property type="match status" value="1"/>
</dbReference>
<evidence type="ECO:0000256" key="1">
    <source>
        <dbReference type="ARBA" id="ARBA00004479"/>
    </source>
</evidence>
<dbReference type="GO" id="GO:0007166">
    <property type="term" value="P:cell surface receptor signaling pathway"/>
    <property type="evidence" value="ECO:0007669"/>
    <property type="project" value="InterPro"/>
</dbReference>
<keyword evidence="5" id="KW-0808">Transferase</keyword>
<dbReference type="SUPFAM" id="SSF57196">
    <property type="entry name" value="EGF/Laminin"/>
    <property type="match status" value="1"/>
</dbReference>
<dbReference type="PANTHER" id="PTHR27005:SF468">
    <property type="entry name" value="OS01G0310500 PROTEIN"/>
    <property type="match status" value="1"/>
</dbReference>
<dbReference type="PROSITE" id="PS01186">
    <property type="entry name" value="EGF_2"/>
    <property type="match status" value="1"/>
</dbReference>
<comment type="caution">
    <text evidence="25">The sequence shown here is derived from an EMBL/GenBank/DDBJ whole genome shotgun (WGS) entry which is preliminary data.</text>
</comment>
<keyword evidence="14 19" id="KW-1015">Disulfide bond</keyword>
<evidence type="ECO:0000256" key="13">
    <source>
        <dbReference type="ARBA" id="ARBA00023136"/>
    </source>
</evidence>
<dbReference type="Gene3D" id="1.10.510.10">
    <property type="entry name" value="Transferase(Phosphotransferase) domain 1"/>
    <property type="match status" value="1"/>
</dbReference>
<dbReference type="Pfam" id="PF13947">
    <property type="entry name" value="GUB_WAK_bind"/>
    <property type="match status" value="1"/>
</dbReference>
<dbReference type="InterPro" id="IPR008271">
    <property type="entry name" value="Ser/Thr_kinase_AS"/>
</dbReference>
<feature type="signal peptide" evidence="22">
    <location>
        <begin position="1"/>
        <end position="21"/>
    </location>
</feature>
<evidence type="ECO:0000256" key="21">
    <source>
        <dbReference type="SAM" id="Phobius"/>
    </source>
</evidence>
<evidence type="ECO:0000256" key="20">
    <source>
        <dbReference type="PROSITE-ProRule" id="PRU10141"/>
    </source>
</evidence>
<name>A0A438ETG7_VITVI</name>
<dbReference type="EMBL" id="QGNW01001188">
    <property type="protein sequence ID" value="RVW51064.1"/>
    <property type="molecule type" value="Genomic_DNA"/>
</dbReference>
<feature type="domain" description="EGF-like" evidence="24">
    <location>
        <begin position="246"/>
        <end position="287"/>
    </location>
</feature>
<dbReference type="PROSITE" id="PS50011">
    <property type="entry name" value="PROTEIN_KINASE_DOM"/>
    <property type="match status" value="1"/>
</dbReference>
<keyword evidence="25" id="KW-0675">Receptor</keyword>
<proteinExistence type="predicted"/>
<feature type="binding site" evidence="20">
    <location>
        <position position="451"/>
    </location>
    <ligand>
        <name>ATP</name>
        <dbReference type="ChEBI" id="CHEBI:30616"/>
    </ligand>
</feature>
<organism evidence="25 26">
    <name type="scientific">Vitis vinifera</name>
    <name type="common">Grape</name>
    <dbReference type="NCBI Taxonomy" id="29760"/>
    <lineage>
        <taxon>Eukaryota</taxon>
        <taxon>Viridiplantae</taxon>
        <taxon>Streptophyta</taxon>
        <taxon>Embryophyta</taxon>
        <taxon>Tracheophyta</taxon>
        <taxon>Spermatophyta</taxon>
        <taxon>Magnoliopsida</taxon>
        <taxon>eudicotyledons</taxon>
        <taxon>Gunneridae</taxon>
        <taxon>Pentapetalae</taxon>
        <taxon>rosids</taxon>
        <taxon>Vitales</taxon>
        <taxon>Vitaceae</taxon>
        <taxon>Viteae</taxon>
        <taxon>Vitis</taxon>
    </lineage>
</organism>
<dbReference type="InterPro" id="IPR025287">
    <property type="entry name" value="WAK_GUB"/>
</dbReference>
<dbReference type="InterPro" id="IPR001881">
    <property type="entry name" value="EGF-like_Ca-bd_dom"/>
</dbReference>
<evidence type="ECO:0000256" key="4">
    <source>
        <dbReference type="ARBA" id="ARBA00022553"/>
    </source>
</evidence>
<dbReference type="InterPro" id="IPR017441">
    <property type="entry name" value="Protein_kinase_ATP_BS"/>
</dbReference>
<keyword evidence="9 20" id="KW-0547">Nucleotide-binding</keyword>
<evidence type="ECO:0000256" key="7">
    <source>
        <dbReference type="ARBA" id="ARBA00022729"/>
    </source>
</evidence>
<reference evidence="25 26" key="1">
    <citation type="journal article" date="2018" name="PLoS Genet.">
        <title>Population sequencing reveals clonal diversity and ancestral inbreeding in the grapevine cultivar Chardonnay.</title>
        <authorList>
            <person name="Roach M.J."/>
            <person name="Johnson D.L."/>
            <person name="Bohlmann J."/>
            <person name="van Vuuren H.J."/>
            <person name="Jones S.J."/>
            <person name="Pretorius I.S."/>
            <person name="Schmidt S.A."/>
            <person name="Borneman A.R."/>
        </authorList>
    </citation>
    <scope>NUCLEOTIDE SEQUENCE [LARGE SCALE GENOMIC DNA]</scope>
    <source>
        <strain evidence="26">cv. Chardonnay</strain>
        <tissue evidence="25">Leaf</tissue>
    </source>
</reference>
<evidence type="ECO:0000313" key="25">
    <source>
        <dbReference type="EMBL" id="RVW51064.1"/>
    </source>
</evidence>
<dbReference type="GO" id="GO:0005524">
    <property type="term" value="F:ATP binding"/>
    <property type="evidence" value="ECO:0007669"/>
    <property type="project" value="UniProtKB-UniRule"/>
</dbReference>
<keyword evidence="11 20" id="KW-0067">ATP-binding</keyword>
<accession>A0A438ETG7</accession>
<dbReference type="PROSITE" id="PS00108">
    <property type="entry name" value="PROTEIN_KINASE_ST"/>
    <property type="match status" value="1"/>
</dbReference>
<dbReference type="PROSITE" id="PS01187">
    <property type="entry name" value="EGF_CA"/>
    <property type="match status" value="1"/>
</dbReference>
<dbReference type="SMART" id="SM00220">
    <property type="entry name" value="S_TKc"/>
    <property type="match status" value="1"/>
</dbReference>
<dbReference type="SMART" id="SM00179">
    <property type="entry name" value="EGF_CA"/>
    <property type="match status" value="1"/>
</dbReference>
<dbReference type="FunFam" id="3.30.200.20:FF:000043">
    <property type="entry name" value="Wall-associated receptor kinase 2"/>
    <property type="match status" value="1"/>
</dbReference>
<protein>
    <submittedName>
        <fullName evidence="25">Wall-associated receptor kinase 2</fullName>
    </submittedName>
</protein>
<dbReference type="InterPro" id="IPR045274">
    <property type="entry name" value="WAK-like"/>
</dbReference>
<dbReference type="InterPro" id="IPR000719">
    <property type="entry name" value="Prot_kinase_dom"/>
</dbReference>
<dbReference type="GO" id="GO:0030247">
    <property type="term" value="F:polysaccharide binding"/>
    <property type="evidence" value="ECO:0007669"/>
    <property type="project" value="InterPro"/>
</dbReference>
<evidence type="ECO:0000256" key="17">
    <source>
        <dbReference type="ARBA" id="ARBA00047951"/>
    </source>
</evidence>
<keyword evidence="10 25" id="KW-0418">Kinase</keyword>
<dbReference type="CDD" id="cd14066">
    <property type="entry name" value="STKc_IRAK"/>
    <property type="match status" value="1"/>
</dbReference>
<dbReference type="PROSITE" id="PS00107">
    <property type="entry name" value="PROTEIN_KINASE_ATP"/>
    <property type="match status" value="1"/>
</dbReference>
<comment type="subcellular location">
    <subcellularLocation>
        <location evidence="1">Membrane</location>
        <topology evidence="1">Single-pass type I membrane protein</topology>
    </subcellularLocation>
</comment>
<keyword evidence="12 21" id="KW-1133">Transmembrane helix</keyword>
<dbReference type="InterPro" id="IPR049883">
    <property type="entry name" value="NOTCH1_EGF-like"/>
</dbReference>
<dbReference type="AlphaFoldDB" id="A0A438ETG7"/>
<evidence type="ECO:0000256" key="15">
    <source>
        <dbReference type="ARBA" id="ARBA00023180"/>
    </source>
</evidence>
<evidence type="ECO:0000313" key="26">
    <source>
        <dbReference type="Proteomes" id="UP000288805"/>
    </source>
</evidence>
<dbReference type="GO" id="GO:0005509">
    <property type="term" value="F:calcium ion binding"/>
    <property type="evidence" value="ECO:0007669"/>
    <property type="project" value="InterPro"/>
</dbReference>
<feature type="chain" id="PRO_5018974148" evidence="22">
    <location>
        <begin position="22"/>
        <end position="751"/>
    </location>
</feature>
<keyword evidence="6 21" id="KW-0812">Transmembrane</keyword>
<evidence type="ECO:0000256" key="2">
    <source>
        <dbReference type="ARBA" id="ARBA00022527"/>
    </source>
</evidence>
<dbReference type="SMART" id="SM00181">
    <property type="entry name" value="EGF"/>
    <property type="match status" value="2"/>
</dbReference>
<evidence type="ECO:0000256" key="9">
    <source>
        <dbReference type="ARBA" id="ARBA00022741"/>
    </source>
</evidence>
<feature type="disulfide bond" evidence="19">
    <location>
        <begin position="254"/>
        <end position="271"/>
    </location>
</feature>
<keyword evidence="3 19" id="KW-0245">EGF-like domain</keyword>
<dbReference type="FunFam" id="2.10.25.10:FF:000628">
    <property type="entry name" value="Wall-associated receptor kinase 2"/>
    <property type="match status" value="1"/>
</dbReference>
<evidence type="ECO:0000256" key="18">
    <source>
        <dbReference type="ARBA" id="ARBA00058961"/>
    </source>
</evidence>
<comment type="caution">
    <text evidence="19">Lacks conserved residue(s) required for the propagation of feature annotation.</text>
</comment>
<sequence>MNSQGPLLLLAVIWMVLAAMAAPAAGQAKPGCPDSCGDVSIPYPFGTREDCYLNEEFLITCDNSTSLPKAFLTESNINVTNISLDGELHLLSLIAHNCYNRNGTLQDNLEPYFRLSIFSISGTLNKFVAVGCDTYALLSGYQGEDLYRTGCMSICSSKKQVQDGSCSGAGCCQISFPEGLKNTTLILSSYFNHTEVHDFNPCSYAFIVEEAAFNFSSKNLSNLQDIEKLPMVVDWSIGNETCQVAKTNQTSYACKENSTCYESNSRSGYLCKCFDGYHGNPYLDGCQDIDECKNSSLNKCVKKARCKNTPGNYTCSCSKGYHGDGRDDGDGCNPNELQLIQVSLGMIFFFALSVGIGLISLLIGSSWLYWGLKKRKFIKLKEEFFQQNGGLMLQKQLSKREGSTETIKIFTGAELEKATNKYNESKIIGHGGYGTVYKGTLTDGRIVAIKKSKMVDKSQIEQFINEVLVLSQINHRNVVKLLGCCLETKVPLLVYEFITNGTLFDHIHNKSNTSIIPWEIRLRIATETAGVLSYLHSAASTPIIHRDVKSTNILLDDNYTAKVSDFGASRLVPLDQTQLSTMVQGTLGYLDPEYLLTSQLTEKSDVYSFGVVLVELLTGEKALSFDRPEDKRSLAMYFLFSLRDDRLFQVLDEHIVNEENIEQLKEAAKLAKRCLRLKGDERPTMKEVVMELEGLRIMKTHPWIDSQENEHLFSDFTHTYDDGDGNSNGVTISAIYESLRGHMMLPVNDRR</sequence>
<comment type="catalytic activity">
    <reaction evidence="16">
        <text>L-seryl-[protein] + ATP = O-phospho-L-seryl-[protein] + ADP + H(+)</text>
        <dbReference type="Rhea" id="RHEA:17989"/>
        <dbReference type="Rhea" id="RHEA-COMP:9863"/>
        <dbReference type="Rhea" id="RHEA-COMP:11604"/>
        <dbReference type="ChEBI" id="CHEBI:15378"/>
        <dbReference type="ChEBI" id="CHEBI:29999"/>
        <dbReference type="ChEBI" id="CHEBI:30616"/>
        <dbReference type="ChEBI" id="CHEBI:83421"/>
        <dbReference type="ChEBI" id="CHEBI:456216"/>
    </reaction>
</comment>
<dbReference type="GO" id="GO:0004674">
    <property type="term" value="F:protein serine/threonine kinase activity"/>
    <property type="evidence" value="ECO:0007669"/>
    <property type="project" value="UniProtKB-KW"/>
</dbReference>
<dbReference type="Pfam" id="PF07645">
    <property type="entry name" value="EGF_CA"/>
    <property type="match status" value="1"/>
</dbReference>
<evidence type="ECO:0000259" key="24">
    <source>
        <dbReference type="PROSITE" id="PS50026"/>
    </source>
</evidence>
<dbReference type="Pfam" id="PF00069">
    <property type="entry name" value="Pkinase"/>
    <property type="match status" value="1"/>
</dbReference>
<feature type="domain" description="EGF-like" evidence="24">
    <location>
        <begin position="288"/>
        <end position="327"/>
    </location>
</feature>
<dbReference type="FunFam" id="1.10.510.10:FF:000084">
    <property type="entry name" value="Wall-associated receptor kinase 2"/>
    <property type="match status" value="1"/>
</dbReference>
<keyword evidence="7 22" id="KW-0732">Signal</keyword>
<dbReference type="InterPro" id="IPR011009">
    <property type="entry name" value="Kinase-like_dom_sf"/>
</dbReference>
<dbReference type="PANTHER" id="PTHR27005">
    <property type="entry name" value="WALL-ASSOCIATED RECEPTOR KINASE-LIKE 21"/>
    <property type="match status" value="1"/>
</dbReference>
<dbReference type="InterPro" id="IPR000742">
    <property type="entry name" value="EGF"/>
</dbReference>
<keyword evidence="15" id="KW-0325">Glycoprotein</keyword>
<evidence type="ECO:0000256" key="11">
    <source>
        <dbReference type="ARBA" id="ARBA00022840"/>
    </source>
</evidence>
<keyword evidence="2" id="KW-0723">Serine/threonine-protein kinase</keyword>
<dbReference type="GO" id="GO:0016020">
    <property type="term" value="C:membrane"/>
    <property type="evidence" value="ECO:0007669"/>
    <property type="project" value="UniProtKB-SubCell"/>
</dbReference>
<keyword evidence="4" id="KW-0597">Phosphoprotein</keyword>
<dbReference type="PROSITE" id="PS50026">
    <property type="entry name" value="EGF_3"/>
    <property type="match status" value="2"/>
</dbReference>
<feature type="transmembrane region" description="Helical" evidence="21">
    <location>
        <begin position="344"/>
        <end position="370"/>
    </location>
</feature>
<feature type="domain" description="Protein kinase" evidence="23">
    <location>
        <begin position="422"/>
        <end position="704"/>
    </location>
</feature>
<dbReference type="SUPFAM" id="SSF56112">
    <property type="entry name" value="Protein kinase-like (PK-like)"/>
    <property type="match status" value="1"/>
</dbReference>
<keyword evidence="13 21" id="KW-0472">Membrane</keyword>
<evidence type="ECO:0000256" key="14">
    <source>
        <dbReference type="ARBA" id="ARBA00023157"/>
    </source>
</evidence>
<dbReference type="CDD" id="cd00054">
    <property type="entry name" value="EGF_CA"/>
    <property type="match status" value="1"/>
</dbReference>
<keyword evidence="8" id="KW-0677">Repeat</keyword>
<evidence type="ECO:0000256" key="22">
    <source>
        <dbReference type="SAM" id="SignalP"/>
    </source>
</evidence>
<dbReference type="FunFam" id="2.10.25.10:FF:000038">
    <property type="entry name" value="Fibrillin 2"/>
    <property type="match status" value="1"/>
</dbReference>
<evidence type="ECO:0000256" key="16">
    <source>
        <dbReference type="ARBA" id="ARBA00047558"/>
    </source>
</evidence>
<evidence type="ECO:0000256" key="8">
    <source>
        <dbReference type="ARBA" id="ARBA00022737"/>
    </source>
</evidence>
<evidence type="ECO:0000256" key="19">
    <source>
        <dbReference type="PROSITE-ProRule" id="PRU00076"/>
    </source>
</evidence>
<dbReference type="Gene3D" id="2.10.25.10">
    <property type="entry name" value="Laminin"/>
    <property type="match status" value="2"/>
</dbReference>
<evidence type="ECO:0000256" key="12">
    <source>
        <dbReference type="ARBA" id="ARBA00022989"/>
    </source>
</evidence>
<comment type="catalytic activity">
    <reaction evidence="17">
        <text>L-threonyl-[protein] + ATP = O-phospho-L-threonyl-[protein] + ADP + H(+)</text>
        <dbReference type="Rhea" id="RHEA:46608"/>
        <dbReference type="Rhea" id="RHEA-COMP:11060"/>
        <dbReference type="Rhea" id="RHEA-COMP:11605"/>
        <dbReference type="ChEBI" id="CHEBI:15378"/>
        <dbReference type="ChEBI" id="CHEBI:30013"/>
        <dbReference type="ChEBI" id="CHEBI:30616"/>
        <dbReference type="ChEBI" id="CHEBI:61977"/>
        <dbReference type="ChEBI" id="CHEBI:456216"/>
    </reaction>
</comment>
<comment type="function">
    <text evidence="18">Serine/threonine-protein kinase that may function as a signaling receptor of extracellular matrix component. Binding to pectin may have significance in the control of cell expansion, morphogenesis and development.</text>
</comment>
<dbReference type="InterPro" id="IPR000152">
    <property type="entry name" value="EGF-type_Asp/Asn_hydroxyl_site"/>
</dbReference>
<evidence type="ECO:0000259" key="23">
    <source>
        <dbReference type="PROSITE" id="PS50011"/>
    </source>
</evidence>
<gene>
    <name evidence="25" type="primary">WAK2_7</name>
    <name evidence="25" type="ORF">CK203_077579</name>
</gene>
<dbReference type="Gene3D" id="3.30.200.20">
    <property type="entry name" value="Phosphorylase Kinase, domain 1"/>
    <property type="match status" value="1"/>
</dbReference>
<evidence type="ECO:0000256" key="5">
    <source>
        <dbReference type="ARBA" id="ARBA00022679"/>
    </source>
</evidence>
<evidence type="ECO:0000256" key="6">
    <source>
        <dbReference type="ARBA" id="ARBA00022692"/>
    </source>
</evidence>
<dbReference type="Proteomes" id="UP000288805">
    <property type="component" value="Unassembled WGS sequence"/>
</dbReference>
<evidence type="ECO:0000256" key="3">
    <source>
        <dbReference type="ARBA" id="ARBA00022536"/>
    </source>
</evidence>
<evidence type="ECO:0000256" key="10">
    <source>
        <dbReference type="ARBA" id="ARBA00022777"/>
    </source>
</evidence>
<dbReference type="InterPro" id="IPR018097">
    <property type="entry name" value="EGF_Ca-bd_CS"/>
</dbReference>